<dbReference type="Proteomes" id="UP000032675">
    <property type="component" value="Unassembled WGS sequence"/>
</dbReference>
<accession>A0A0D6Q0N2</accession>
<reference evidence="2 3" key="1">
    <citation type="submission" date="2012-11" db="EMBL/GenBank/DDBJ databases">
        <title>Whole genome sequence of Gluconacetobacter europaeus NBRC3261.</title>
        <authorList>
            <person name="Azuma Y."/>
            <person name="Higashiura N."/>
            <person name="Hirakawa H."/>
            <person name="Matsushita K."/>
        </authorList>
    </citation>
    <scope>NUCLEOTIDE SEQUENCE [LARGE SCALE GENOMIC DNA]</scope>
    <source>
        <strain evidence="2 3">NBRC 3261</strain>
    </source>
</reference>
<organism evidence="2 3">
    <name type="scientific">Komagataeibacter europaeus NBRC 3261</name>
    <dbReference type="NCBI Taxonomy" id="1234669"/>
    <lineage>
        <taxon>Bacteria</taxon>
        <taxon>Pseudomonadati</taxon>
        <taxon>Pseudomonadota</taxon>
        <taxon>Alphaproteobacteria</taxon>
        <taxon>Acetobacterales</taxon>
        <taxon>Acetobacteraceae</taxon>
        <taxon>Komagataeibacter</taxon>
    </lineage>
</organism>
<evidence type="ECO:0000313" key="3">
    <source>
        <dbReference type="Proteomes" id="UP000032675"/>
    </source>
</evidence>
<protein>
    <submittedName>
        <fullName evidence="2">Uncharacterized protein</fullName>
    </submittedName>
</protein>
<gene>
    <name evidence="2" type="ORF">Geu3261_0116_005</name>
</gene>
<evidence type="ECO:0000313" key="2">
    <source>
        <dbReference type="EMBL" id="GAN96848.1"/>
    </source>
</evidence>
<dbReference type="EMBL" id="BANI01000101">
    <property type="protein sequence ID" value="GAN96848.1"/>
    <property type="molecule type" value="Genomic_DNA"/>
</dbReference>
<name>A0A0D6Q0N2_KOMEU</name>
<proteinExistence type="predicted"/>
<feature type="region of interest" description="Disordered" evidence="1">
    <location>
        <begin position="1"/>
        <end position="41"/>
    </location>
</feature>
<dbReference type="AlphaFoldDB" id="A0A0D6Q0N2"/>
<sequence>MSVWYDLLDQKPAERENEGAKGGNGVLSAVNRSGSRTGDNAGADCDRLIFTGWRNVADDRPALPIMQK</sequence>
<feature type="compositionally biased region" description="Basic and acidic residues" evidence="1">
    <location>
        <begin position="8"/>
        <end position="19"/>
    </location>
</feature>
<evidence type="ECO:0000256" key="1">
    <source>
        <dbReference type="SAM" id="MobiDB-lite"/>
    </source>
</evidence>
<comment type="caution">
    <text evidence="2">The sequence shown here is derived from an EMBL/GenBank/DDBJ whole genome shotgun (WGS) entry which is preliminary data.</text>
</comment>